<dbReference type="AlphaFoldDB" id="A0A099AWW9"/>
<protein>
    <submittedName>
        <fullName evidence="1">Uncharacterized protein</fullName>
    </submittedName>
</protein>
<evidence type="ECO:0000313" key="1">
    <source>
        <dbReference type="EMBL" id="ATZ31783.1"/>
    </source>
</evidence>
<proteinExistence type="predicted"/>
<reference evidence="1 2" key="1">
    <citation type="submission" date="2017-11" db="EMBL/GenBank/DDBJ databases">
        <title>Escherichia coli CV839-15 Genome sequencing and assembly.</title>
        <authorList>
            <person name="Li Z."/>
            <person name="Song N."/>
            <person name="Li W."/>
            <person name="Philip H.R."/>
            <person name="Bu Z."/>
            <person name="Siguo L."/>
        </authorList>
    </citation>
    <scope>NUCLEOTIDE SEQUENCE [LARGE SCALE GENOMIC DNA]</scope>
    <source>
        <strain evidence="1 2">CV839-15</strain>
    </source>
</reference>
<dbReference type="Proteomes" id="UP000236551">
    <property type="component" value="Chromosome"/>
</dbReference>
<sequence length="37" mass="4183">MFGVKKHKPSLTELIKTGNNIKIEIINTIPCIFIQSI</sequence>
<evidence type="ECO:0000313" key="2">
    <source>
        <dbReference type="Proteomes" id="UP000236551"/>
    </source>
</evidence>
<gene>
    <name evidence="1" type="ORF">CV83915_01437</name>
</gene>
<accession>A0A099AWW9</accession>
<name>A0A099AWW9_ECOLX</name>
<dbReference type="EMBL" id="CP024978">
    <property type="protein sequence ID" value="ATZ31783.1"/>
    <property type="molecule type" value="Genomic_DNA"/>
</dbReference>
<organism evidence="1 2">
    <name type="scientific">Escherichia coli</name>
    <dbReference type="NCBI Taxonomy" id="562"/>
    <lineage>
        <taxon>Bacteria</taxon>
        <taxon>Pseudomonadati</taxon>
        <taxon>Pseudomonadota</taxon>
        <taxon>Gammaproteobacteria</taxon>
        <taxon>Enterobacterales</taxon>
        <taxon>Enterobacteriaceae</taxon>
        <taxon>Escherichia</taxon>
    </lineage>
</organism>